<dbReference type="EMBL" id="KZ302115">
    <property type="protein sequence ID" value="PFH47362.1"/>
    <property type="molecule type" value="Genomic_DNA"/>
</dbReference>
<dbReference type="AlphaFoldDB" id="A0A2A9NI41"/>
<dbReference type="Proteomes" id="UP000242287">
    <property type="component" value="Unassembled WGS sequence"/>
</dbReference>
<proteinExistence type="predicted"/>
<evidence type="ECO:0000313" key="2">
    <source>
        <dbReference type="Proteomes" id="UP000242287"/>
    </source>
</evidence>
<sequence>SEFAAKYLPQLVNQFHTSEGPVNTAMTLLNNISDTSYFLRYLRLPEAQTLVNIQARRTVLSSDSVDSFRYDDLGAAFQFLFTLVLLQGPHCMTEADKYALIVKAKHWYTVYRGTGYQIEGSCIRLFGYLENDE</sequence>
<name>A0A2A9NI41_9AGAR</name>
<dbReference type="OrthoDB" id="432970at2759"/>
<organism evidence="1 2">
    <name type="scientific">Amanita thiersii Skay4041</name>
    <dbReference type="NCBI Taxonomy" id="703135"/>
    <lineage>
        <taxon>Eukaryota</taxon>
        <taxon>Fungi</taxon>
        <taxon>Dikarya</taxon>
        <taxon>Basidiomycota</taxon>
        <taxon>Agaricomycotina</taxon>
        <taxon>Agaricomycetes</taxon>
        <taxon>Agaricomycetidae</taxon>
        <taxon>Agaricales</taxon>
        <taxon>Pluteineae</taxon>
        <taxon>Amanitaceae</taxon>
        <taxon>Amanita</taxon>
    </lineage>
</organism>
<keyword evidence="2" id="KW-1185">Reference proteome</keyword>
<feature type="non-terminal residue" evidence="1">
    <location>
        <position position="1"/>
    </location>
</feature>
<reference evidence="1 2" key="1">
    <citation type="submission" date="2014-02" db="EMBL/GenBank/DDBJ databases">
        <title>Transposable element dynamics among asymbiotic and ectomycorrhizal Amanita fungi.</title>
        <authorList>
            <consortium name="DOE Joint Genome Institute"/>
            <person name="Hess J."/>
            <person name="Skrede I."/>
            <person name="Wolfe B."/>
            <person name="LaButti K."/>
            <person name="Ohm R.A."/>
            <person name="Grigoriev I.V."/>
            <person name="Pringle A."/>
        </authorList>
    </citation>
    <scope>NUCLEOTIDE SEQUENCE [LARGE SCALE GENOMIC DNA]</scope>
    <source>
        <strain evidence="1 2">SKay4041</strain>
    </source>
</reference>
<dbReference type="STRING" id="703135.A0A2A9NI41"/>
<evidence type="ECO:0000313" key="1">
    <source>
        <dbReference type="EMBL" id="PFH47362.1"/>
    </source>
</evidence>
<accession>A0A2A9NI41</accession>
<protein>
    <submittedName>
        <fullName evidence="1">Uncharacterized protein</fullName>
    </submittedName>
</protein>
<gene>
    <name evidence="1" type="ORF">AMATHDRAFT_152229</name>
</gene>